<proteinExistence type="predicted"/>
<gene>
    <name evidence="8" type="ORF">PPRIM_AZ9-3.1.T0530211</name>
</gene>
<dbReference type="GO" id="GO:0007166">
    <property type="term" value="P:cell surface receptor signaling pathway"/>
    <property type="evidence" value="ECO:0007669"/>
    <property type="project" value="InterPro"/>
</dbReference>
<protein>
    <recommendedName>
        <fullName evidence="10">G-protein coupled receptors family 1 profile domain-containing protein</fullName>
    </recommendedName>
</protein>
<evidence type="ECO:0000256" key="4">
    <source>
        <dbReference type="ARBA" id="ARBA00023136"/>
    </source>
</evidence>
<sequence length="315" mass="37095">MLTHLYFFDNMRVFAQRILFFLSISDFLYSIGLLLYVEPAFSDYNKFRCTIQGVITQFGTISAFLWSTSIAYLLYISIIKGQKRIAKLERYQKTIFIFGSVIPLLMSIPPLIFDSYAPIPQKVPVTCSISSNDENKSLDQNRNLSLYLNLLLFYIPLIFAVVISVYFILRSYFKIKKIKSQYELLTKQINIQLIFARTLIFYPFGLCICWLPSLILFLIFTFNNDWFQQIQINYFIYGTGIYQYIRVVQYGLSFLQGFFNSLVYLVNSYLMRKKLKTLDKVQIDRINVKNMMSNNFEDSIRSSQLSNDFENLQDI</sequence>
<evidence type="ECO:0000313" key="9">
    <source>
        <dbReference type="Proteomes" id="UP000688137"/>
    </source>
</evidence>
<evidence type="ECO:0000256" key="2">
    <source>
        <dbReference type="ARBA" id="ARBA00022692"/>
    </source>
</evidence>
<feature type="transmembrane region" description="Helical" evidence="5">
    <location>
        <begin position="146"/>
        <end position="169"/>
    </location>
</feature>
<dbReference type="InterPro" id="IPR000276">
    <property type="entry name" value="GPCR_Rhodpsn"/>
</dbReference>
<feature type="transmembrane region" description="Helical" evidence="5">
    <location>
        <begin position="241"/>
        <end position="266"/>
    </location>
</feature>
<evidence type="ECO:0008006" key="10">
    <source>
        <dbReference type="Google" id="ProtNLM"/>
    </source>
</evidence>
<dbReference type="GO" id="GO:0004930">
    <property type="term" value="F:G protein-coupled receptor activity"/>
    <property type="evidence" value="ECO:0007669"/>
    <property type="project" value="InterPro"/>
</dbReference>
<comment type="caution">
    <text evidence="8">The sequence shown here is derived from an EMBL/GenBank/DDBJ whole genome shotgun (WGS) entry which is preliminary data.</text>
</comment>
<feature type="transmembrane region" description="Helical" evidence="5">
    <location>
        <begin position="18"/>
        <end position="37"/>
    </location>
</feature>
<evidence type="ECO:0000313" key="8">
    <source>
        <dbReference type="EMBL" id="CAD8074902.1"/>
    </source>
</evidence>
<dbReference type="GO" id="GO:0005886">
    <property type="term" value="C:plasma membrane"/>
    <property type="evidence" value="ECO:0007669"/>
    <property type="project" value="TreeGrafter"/>
</dbReference>
<dbReference type="AlphaFoldDB" id="A0A8S1M7W3"/>
<name>A0A8S1M7W3_PARPR</name>
<evidence type="ECO:0000256" key="1">
    <source>
        <dbReference type="ARBA" id="ARBA00004141"/>
    </source>
</evidence>
<feature type="transmembrane region" description="Helical" evidence="5">
    <location>
        <begin position="95"/>
        <end position="113"/>
    </location>
</feature>
<feature type="domain" description="G-protein coupled receptors family 1 profile" evidence="7">
    <location>
        <begin position="1"/>
        <end position="264"/>
    </location>
</feature>
<keyword evidence="9" id="KW-1185">Reference proteome</keyword>
<keyword evidence="2 5" id="KW-0812">Transmembrane</keyword>
<evidence type="ECO:0000259" key="7">
    <source>
        <dbReference type="PROSITE" id="PS50262"/>
    </source>
</evidence>
<dbReference type="PANTHER" id="PTHR23112:SF0">
    <property type="entry name" value="TRANSMEMBRANE PROTEIN 116"/>
    <property type="match status" value="1"/>
</dbReference>
<comment type="subcellular location">
    <subcellularLocation>
        <location evidence="1">Membrane</location>
        <topology evidence="1">Multi-pass membrane protein</topology>
    </subcellularLocation>
</comment>
<dbReference type="EMBL" id="CAJJDM010000053">
    <property type="protein sequence ID" value="CAD8074902.1"/>
    <property type="molecule type" value="Genomic_DNA"/>
</dbReference>
<dbReference type="InterPro" id="IPR017981">
    <property type="entry name" value="GPCR_2-like_7TM"/>
</dbReference>
<dbReference type="PANTHER" id="PTHR23112">
    <property type="entry name" value="G PROTEIN-COUPLED RECEPTOR 157-RELATED"/>
    <property type="match status" value="1"/>
</dbReference>
<dbReference type="Pfam" id="PF00001">
    <property type="entry name" value="7tm_1"/>
    <property type="match status" value="1"/>
</dbReference>
<evidence type="ECO:0000256" key="5">
    <source>
        <dbReference type="SAM" id="Phobius"/>
    </source>
</evidence>
<feature type="domain" description="G-protein coupled receptors family 2 profile 2" evidence="6">
    <location>
        <begin position="1"/>
        <end position="268"/>
    </location>
</feature>
<dbReference type="PROSITE" id="PS50262">
    <property type="entry name" value="G_PROTEIN_RECEP_F1_2"/>
    <property type="match status" value="1"/>
</dbReference>
<evidence type="ECO:0000256" key="3">
    <source>
        <dbReference type="ARBA" id="ARBA00022989"/>
    </source>
</evidence>
<reference evidence="8" key="1">
    <citation type="submission" date="2021-01" db="EMBL/GenBank/DDBJ databases">
        <authorList>
            <consortium name="Genoscope - CEA"/>
            <person name="William W."/>
        </authorList>
    </citation>
    <scope>NUCLEOTIDE SEQUENCE</scope>
</reference>
<dbReference type="OMA" id="YFFDNMR"/>
<keyword evidence="3 5" id="KW-1133">Transmembrane helix</keyword>
<keyword evidence="4 5" id="KW-0472">Membrane</keyword>
<organism evidence="8 9">
    <name type="scientific">Paramecium primaurelia</name>
    <dbReference type="NCBI Taxonomy" id="5886"/>
    <lineage>
        <taxon>Eukaryota</taxon>
        <taxon>Sar</taxon>
        <taxon>Alveolata</taxon>
        <taxon>Ciliophora</taxon>
        <taxon>Intramacronucleata</taxon>
        <taxon>Oligohymenophorea</taxon>
        <taxon>Peniculida</taxon>
        <taxon>Parameciidae</taxon>
        <taxon>Paramecium</taxon>
    </lineage>
</organism>
<feature type="transmembrane region" description="Helical" evidence="5">
    <location>
        <begin position="199"/>
        <end position="221"/>
    </location>
</feature>
<feature type="transmembrane region" description="Helical" evidence="5">
    <location>
        <begin position="57"/>
        <end position="75"/>
    </location>
</feature>
<dbReference type="PROSITE" id="PS50261">
    <property type="entry name" value="G_PROTEIN_RECEP_F2_4"/>
    <property type="match status" value="1"/>
</dbReference>
<dbReference type="SUPFAM" id="SSF81321">
    <property type="entry name" value="Family A G protein-coupled receptor-like"/>
    <property type="match status" value="1"/>
</dbReference>
<accession>A0A8S1M7W3</accession>
<dbReference type="GO" id="GO:0007189">
    <property type="term" value="P:adenylate cyclase-activating G protein-coupled receptor signaling pathway"/>
    <property type="evidence" value="ECO:0007669"/>
    <property type="project" value="TreeGrafter"/>
</dbReference>
<evidence type="ECO:0000259" key="6">
    <source>
        <dbReference type="PROSITE" id="PS50261"/>
    </source>
</evidence>
<dbReference type="Proteomes" id="UP000688137">
    <property type="component" value="Unassembled WGS sequence"/>
</dbReference>
<dbReference type="InterPro" id="IPR017452">
    <property type="entry name" value="GPCR_Rhodpsn_7TM"/>
</dbReference>